<evidence type="ECO:0000313" key="2">
    <source>
        <dbReference type="Proteomes" id="UP000183053"/>
    </source>
</evidence>
<dbReference type="Proteomes" id="UP000183053">
    <property type="component" value="Unassembled WGS sequence"/>
</dbReference>
<evidence type="ECO:0000313" key="1">
    <source>
        <dbReference type="EMBL" id="SDQ36696.1"/>
    </source>
</evidence>
<accession>A0A1H1ABT5</accession>
<organism evidence="1 2">
    <name type="scientific">Tsukamurella pulmonis</name>
    <dbReference type="NCBI Taxonomy" id="47312"/>
    <lineage>
        <taxon>Bacteria</taxon>
        <taxon>Bacillati</taxon>
        <taxon>Actinomycetota</taxon>
        <taxon>Actinomycetes</taxon>
        <taxon>Mycobacteriales</taxon>
        <taxon>Tsukamurellaceae</taxon>
        <taxon>Tsukamurella</taxon>
    </lineage>
</organism>
<protein>
    <submittedName>
        <fullName evidence="1">Uncharacterized protein</fullName>
    </submittedName>
</protein>
<reference evidence="2" key="1">
    <citation type="submission" date="2016-10" db="EMBL/GenBank/DDBJ databases">
        <authorList>
            <person name="Varghese N."/>
            <person name="Submissions S."/>
        </authorList>
    </citation>
    <scope>NUCLEOTIDE SEQUENCE [LARGE SCALE GENOMIC DNA]</scope>
    <source>
        <strain evidence="2">DSM 44142</strain>
    </source>
</reference>
<dbReference type="STRING" id="47312.SAMN04489765_0132"/>
<keyword evidence="2" id="KW-1185">Reference proteome</keyword>
<dbReference type="AlphaFoldDB" id="A0A1H1ABT5"/>
<name>A0A1H1ABT5_9ACTN</name>
<proteinExistence type="predicted"/>
<gene>
    <name evidence="1" type="ORF">SAMN04489765_0132</name>
</gene>
<sequence length="158" mass="17835">MSDSSYPYEWSRVAFPADWLSTARADMLAWIRDEANVNFRFHWTPMDVLDEVAALETDWFVREDGSIIHLWMYGNGFDHVDVVTNPTWGTWIRVLAPDRVVRAVPIPGVDGATTLVVRTLRDVLLARQSGAEFPGIFADAPPLWPLPDPADPSRTVAR</sequence>
<dbReference type="EMBL" id="FNLF01000002">
    <property type="protein sequence ID" value="SDQ36696.1"/>
    <property type="molecule type" value="Genomic_DNA"/>
</dbReference>